<evidence type="ECO:0000313" key="2">
    <source>
        <dbReference type="EMBL" id="MEM5501543.1"/>
    </source>
</evidence>
<reference evidence="2 3" key="1">
    <citation type="submission" date="2024-03" db="EMBL/GenBank/DDBJ databases">
        <title>Community enrichment and isolation of bacterial strains for fucoidan degradation.</title>
        <authorList>
            <person name="Sichert A."/>
        </authorList>
    </citation>
    <scope>NUCLEOTIDE SEQUENCE [LARGE SCALE GENOMIC DNA]</scope>
    <source>
        <strain evidence="2 3">AS62</strain>
    </source>
</reference>
<keyword evidence="1" id="KW-0812">Transmembrane</keyword>
<evidence type="ECO:0000313" key="3">
    <source>
        <dbReference type="Proteomes" id="UP001477870"/>
    </source>
</evidence>
<keyword evidence="3" id="KW-1185">Reference proteome</keyword>
<proteinExistence type="predicted"/>
<dbReference type="Proteomes" id="UP001477870">
    <property type="component" value="Unassembled WGS sequence"/>
</dbReference>
<protein>
    <submittedName>
        <fullName evidence="2">Uncharacterized protein</fullName>
    </submittedName>
</protein>
<name>A0ABU9T713_9HYPH</name>
<dbReference type="EMBL" id="JBBMQO010000004">
    <property type="protein sequence ID" value="MEM5501543.1"/>
    <property type="molecule type" value="Genomic_DNA"/>
</dbReference>
<feature type="transmembrane region" description="Helical" evidence="1">
    <location>
        <begin position="34"/>
        <end position="53"/>
    </location>
</feature>
<organism evidence="2 3">
    <name type="scientific">Ahrensia kielensis</name>
    <dbReference type="NCBI Taxonomy" id="76980"/>
    <lineage>
        <taxon>Bacteria</taxon>
        <taxon>Pseudomonadati</taxon>
        <taxon>Pseudomonadota</taxon>
        <taxon>Alphaproteobacteria</taxon>
        <taxon>Hyphomicrobiales</taxon>
        <taxon>Ahrensiaceae</taxon>
        <taxon>Ahrensia</taxon>
    </lineage>
</organism>
<dbReference type="RefSeq" id="WP_018690073.1">
    <property type="nucleotide sequence ID" value="NZ_JBBMQO010000004.1"/>
</dbReference>
<evidence type="ECO:0000256" key="1">
    <source>
        <dbReference type="SAM" id="Phobius"/>
    </source>
</evidence>
<keyword evidence="1" id="KW-0472">Membrane</keyword>
<keyword evidence="1" id="KW-1133">Transmembrane helix</keyword>
<sequence length="102" mass="11869">MSIQDFVLLHIPNEKKLFSFSFLPESNCSAQFKTFLALLALLTALGVSIYYSIPEPEVRQRIQADMQKRSAEPDLCLLERQRHFEIVERGLVPSPFRPCMYY</sequence>
<gene>
    <name evidence="2" type="ORF">WNY59_08075</name>
</gene>
<accession>A0ABU9T713</accession>
<comment type="caution">
    <text evidence="2">The sequence shown here is derived from an EMBL/GenBank/DDBJ whole genome shotgun (WGS) entry which is preliminary data.</text>
</comment>